<keyword evidence="1" id="KW-0732">Signal</keyword>
<sequence length="265" mass="29208">MKKFISTLITGCLLAAPTLALELAKYPKAFSTHDGVNIVVAPSKDGQQALLKVSGINHDIDGVVFLSDIVSRGGDTKAYQFKRDGEQRALLLRQKGWRGEYYEAFLPEQGRVGLAADEELKKSVDLTALLALYQQQKAKGVQEKIARFDRQGHQAEDNKALAAMDNDTNAACGSKLTTKVNWDNTSDDIMMAVSIPGYCGVVADQLETLCNNEPAFKARVQAIKTIHCEFGDKLKVEMAADQLNFTTAKNEPNQGEFVRSYFRNL</sequence>
<accession>A0ABV7VSC8</accession>
<name>A0ABV7VSC8_9GAMM</name>
<feature type="chain" id="PRO_5045258847" evidence="1">
    <location>
        <begin position="21"/>
        <end position="265"/>
    </location>
</feature>
<reference evidence="3" key="1">
    <citation type="journal article" date="2019" name="Int. J. Syst. Evol. Microbiol.">
        <title>The Global Catalogue of Microorganisms (GCM) 10K type strain sequencing project: providing services to taxonomists for standard genome sequencing and annotation.</title>
        <authorList>
            <consortium name="The Broad Institute Genomics Platform"/>
            <consortium name="The Broad Institute Genome Sequencing Center for Infectious Disease"/>
            <person name="Wu L."/>
            <person name="Ma J."/>
        </authorList>
    </citation>
    <scope>NUCLEOTIDE SEQUENCE [LARGE SCALE GENOMIC DNA]</scope>
    <source>
        <strain evidence="3">KCTC 42424</strain>
    </source>
</reference>
<evidence type="ECO:0000313" key="2">
    <source>
        <dbReference type="EMBL" id="MFC3680450.1"/>
    </source>
</evidence>
<feature type="signal peptide" evidence="1">
    <location>
        <begin position="1"/>
        <end position="20"/>
    </location>
</feature>
<organism evidence="2 3">
    <name type="scientific">Bacterioplanoides pacificum</name>
    <dbReference type="NCBI Taxonomy" id="1171596"/>
    <lineage>
        <taxon>Bacteria</taxon>
        <taxon>Pseudomonadati</taxon>
        <taxon>Pseudomonadota</taxon>
        <taxon>Gammaproteobacteria</taxon>
        <taxon>Oceanospirillales</taxon>
        <taxon>Oceanospirillaceae</taxon>
        <taxon>Bacterioplanoides</taxon>
    </lineage>
</organism>
<protein>
    <submittedName>
        <fullName evidence="2">Uncharacterized protein</fullName>
    </submittedName>
</protein>
<dbReference type="RefSeq" id="WP_376866419.1">
    <property type="nucleotide sequence ID" value="NZ_JBHRYB010000008.1"/>
</dbReference>
<evidence type="ECO:0000313" key="3">
    <source>
        <dbReference type="Proteomes" id="UP001595722"/>
    </source>
</evidence>
<dbReference type="EMBL" id="JBHRYB010000008">
    <property type="protein sequence ID" value="MFC3680450.1"/>
    <property type="molecule type" value="Genomic_DNA"/>
</dbReference>
<evidence type="ECO:0000256" key="1">
    <source>
        <dbReference type="SAM" id="SignalP"/>
    </source>
</evidence>
<gene>
    <name evidence="2" type="ORF">ACFOMG_10115</name>
</gene>
<dbReference type="Proteomes" id="UP001595722">
    <property type="component" value="Unassembled WGS sequence"/>
</dbReference>
<comment type="caution">
    <text evidence="2">The sequence shown here is derived from an EMBL/GenBank/DDBJ whole genome shotgun (WGS) entry which is preliminary data.</text>
</comment>
<proteinExistence type="predicted"/>
<keyword evidence="3" id="KW-1185">Reference proteome</keyword>